<dbReference type="GO" id="GO:0016020">
    <property type="term" value="C:membrane"/>
    <property type="evidence" value="ECO:0007669"/>
    <property type="project" value="UniProtKB-SubCell"/>
</dbReference>
<feature type="transmembrane region" description="Helical" evidence="7">
    <location>
        <begin position="121"/>
        <end position="142"/>
    </location>
</feature>
<evidence type="ECO:0000256" key="3">
    <source>
        <dbReference type="ARBA" id="ARBA00022448"/>
    </source>
</evidence>
<evidence type="ECO:0000256" key="6">
    <source>
        <dbReference type="ARBA" id="ARBA00023136"/>
    </source>
</evidence>
<reference evidence="8" key="1">
    <citation type="submission" date="2020-11" db="EMBL/GenBank/DDBJ databases">
        <authorList>
            <person name="Tran Van P."/>
        </authorList>
    </citation>
    <scope>NUCLEOTIDE SEQUENCE</scope>
</reference>
<dbReference type="Gene3D" id="1.20.1250.20">
    <property type="entry name" value="MFS general substrate transporter like domains"/>
    <property type="match status" value="1"/>
</dbReference>
<dbReference type="EMBL" id="OC005490">
    <property type="protein sequence ID" value="CAD7265422.1"/>
    <property type="molecule type" value="Genomic_DNA"/>
</dbReference>
<accession>A0A7R9B387</accession>
<evidence type="ECO:0000256" key="1">
    <source>
        <dbReference type="ARBA" id="ARBA00004141"/>
    </source>
</evidence>
<sequence>MLLSFLAEYHCKKYRARIIIFTGVYGALANISLPDARFHQRLFKILRSDQNVTYINDECVDQIVATSNEGFRPHVPPLYGDVIEVPHLPETHPVQGEIGLAWLIIPQAWSWTVFNMTFNSWRLYIALCTLPSLMAGILISFYDESPKFLMSRGHSEEALQVLRKIYAVNTGRHPDTYPVKAILFEKSQVSQKPTPPPTNTTPFKQIVDLIVSGCKQATPLFKAPHLTSAALVFSIQFGSLLSMNTIRLWMPQLFFIMEDFSKLQAASVDDHSMNSYSICEMLAYTDNIAAVAAANRSLSALSGADTCTVRRQRILPGTQTCSEPPVPLPSLNTHILAVRWSPSR</sequence>
<dbReference type="SUPFAM" id="SSF103473">
    <property type="entry name" value="MFS general substrate transporter"/>
    <property type="match status" value="1"/>
</dbReference>
<dbReference type="AlphaFoldDB" id="A0A7R9B387"/>
<gene>
    <name evidence="8" type="ORF">TSIB3V08_LOCUS9462</name>
</gene>
<evidence type="ECO:0000256" key="4">
    <source>
        <dbReference type="ARBA" id="ARBA00022692"/>
    </source>
</evidence>
<comment type="subcellular location">
    <subcellularLocation>
        <location evidence="1">Membrane</location>
        <topology evidence="1">Multi-pass membrane protein</topology>
    </subcellularLocation>
</comment>
<evidence type="ECO:0000256" key="5">
    <source>
        <dbReference type="ARBA" id="ARBA00022989"/>
    </source>
</evidence>
<protein>
    <submittedName>
        <fullName evidence="8">Uncharacterized protein</fullName>
    </submittedName>
</protein>
<keyword evidence="3" id="KW-0813">Transport</keyword>
<name>A0A7R9B387_TIMSH</name>
<dbReference type="PANTHER" id="PTHR23511">
    <property type="entry name" value="SYNAPTIC VESICLE GLYCOPROTEIN 2"/>
    <property type="match status" value="1"/>
</dbReference>
<keyword evidence="6 7" id="KW-0472">Membrane</keyword>
<comment type="similarity">
    <text evidence="2">Belongs to the major facilitator superfamily.</text>
</comment>
<dbReference type="InterPro" id="IPR036259">
    <property type="entry name" value="MFS_trans_sf"/>
</dbReference>
<keyword evidence="4 7" id="KW-0812">Transmembrane</keyword>
<dbReference type="Pfam" id="PF00083">
    <property type="entry name" value="Sugar_tr"/>
    <property type="match status" value="1"/>
</dbReference>
<dbReference type="GO" id="GO:0022857">
    <property type="term" value="F:transmembrane transporter activity"/>
    <property type="evidence" value="ECO:0007669"/>
    <property type="project" value="InterPro"/>
</dbReference>
<feature type="transmembrane region" description="Helical" evidence="7">
    <location>
        <begin position="14"/>
        <end position="33"/>
    </location>
</feature>
<dbReference type="PANTHER" id="PTHR23511:SF36">
    <property type="entry name" value="EG:BACR7A4.13 PROTEIN-RELATED"/>
    <property type="match status" value="1"/>
</dbReference>
<keyword evidence="5 7" id="KW-1133">Transmembrane helix</keyword>
<dbReference type="InterPro" id="IPR005828">
    <property type="entry name" value="MFS_sugar_transport-like"/>
</dbReference>
<evidence type="ECO:0000256" key="2">
    <source>
        <dbReference type="ARBA" id="ARBA00008335"/>
    </source>
</evidence>
<organism evidence="8">
    <name type="scientific">Timema shepardi</name>
    <name type="common">Walking stick</name>
    <dbReference type="NCBI Taxonomy" id="629360"/>
    <lineage>
        <taxon>Eukaryota</taxon>
        <taxon>Metazoa</taxon>
        <taxon>Ecdysozoa</taxon>
        <taxon>Arthropoda</taxon>
        <taxon>Hexapoda</taxon>
        <taxon>Insecta</taxon>
        <taxon>Pterygota</taxon>
        <taxon>Neoptera</taxon>
        <taxon>Polyneoptera</taxon>
        <taxon>Phasmatodea</taxon>
        <taxon>Timematodea</taxon>
        <taxon>Timematoidea</taxon>
        <taxon>Timematidae</taxon>
        <taxon>Timema</taxon>
    </lineage>
</organism>
<evidence type="ECO:0000256" key="7">
    <source>
        <dbReference type="SAM" id="Phobius"/>
    </source>
</evidence>
<evidence type="ECO:0000313" key="8">
    <source>
        <dbReference type="EMBL" id="CAD7265422.1"/>
    </source>
</evidence>
<proteinExistence type="inferred from homology"/>